<feature type="compositionally biased region" description="Acidic residues" evidence="4">
    <location>
        <begin position="596"/>
        <end position="614"/>
    </location>
</feature>
<name>A0ABQ8ULG0_9EUKA</name>
<keyword evidence="7" id="KW-1185">Reference proteome</keyword>
<dbReference type="Proteomes" id="UP001141327">
    <property type="component" value="Unassembled WGS sequence"/>
</dbReference>
<dbReference type="InterPro" id="IPR020095">
    <property type="entry name" value="PsdUridine_synth_TruA_C"/>
</dbReference>
<evidence type="ECO:0000313" key="7">
    <source>
        <dbReference type="Proteomes" id="UP001141327"/>
    </source>
</evidence>
<feature type="compositionally biased region" description="Low complexity" evidence="4">
    <location>
        <begin position="219"/>
        <end position="241"/>
    </location>
</feature>
<evidence type="ECO:0000313" key="6">
    <source>
        <dbReference type="EMBL" id="KAJ4460033.1"/>
    </source>
</evidence>
<feature type="compositionally biased region" description="Basic and acidic residues" evidence="4">
    <location>
        <begin position="48"/>
        <end position="61"/>
    </location>
</feature>
<feature type="region of interest" description="Disordered" evidence="4">
    <location>
        <begin position="32"/>
        <end position="89"/>
    </location>
</feature>
<keyword evidence="3" id="KW-0413">Isomerase</keyword>
<dbReference type="InterPro" id="IPR020097">
    <property type="entry name" value="PsdUridine_synth_TruA_a/b_dom"/>
</dbReference>
<evidence type="ECO:0000256" key="2">
    <source>
        <dbReference type="ARBA" id="ARBA00022694"/>
    </source>
</evidence>
<dbReference type="InterPro" id="IPR020094">
    <property type="entry name" value="TruA/RsuA/RluB/E/F_N"/>
</dbReference>
<organism evidence="6 7">
    <name type="scientific">Paratrimastix pyriformis</name>
    <dbReference type="NCBI Taxonomy" id="342808"/>
    <lineage>
        <taxon>Eukaryota</taxon>
        <taxon>Metamonada</taxon>
        <taxon>Preaxostyla</taxon>
        <taxon>Paratrimastigidae</taxon>
        <taxon>Paratrimastix</taxon>
    </lineage>
</organism>
<dbReference type="PANTHER" id="PTHR11142:SF5">
    <property type="entry name" value="TRNA PSEUDOURIDINE(38_39) SYNTHASE"/>
    <property type="match status" value="1"/>
</dbReference>
<evidence type="ECO:0000259" key="5">
    <source>
        <dbReference type="Pfam" id="PF01416"/>
    </source>
</evidence>
<keyword evidence="2" id="KW-0819">tRNA processing</keyword>
<dbReference type="Pfam" id="PF01416">
    <property type="entry name" value="PseudoU_synth_1"/>
    <property type="match status" value="1"/>
</dbReference>
<comment type="caution">
    <text evidence="6">The sequence shown here is derived from an EMBL/GenBank/DDBJ whole genome shotgun (WGS) entry which is preliminary data.</text>
</comment>
<dbReference type="InterPro" id="IPR001406">
    <property type="entry name" value="PsdUridine_synth_TruA"/>
</dbReference>
<feature type="compositionally biased region" description="Low complexity" evidence="4">
    <location>
        <begin position="66"/>
        <end position="77"/>
    </location>
</feature>
<gene>
    <name evidence="6" type="ORF">PAPYR_3748</name>
</gene>
<sequence length="614" mass="66393">MEKQAEEPHSSLDLRVLSHSQVVLELFAQARAHPSSIHKRQQASPPEKPPKAPKVDKKPLTDEEFPSPTGATPPTSGKSHREARKKDAKAFDVNQHGRRYVAMRLAYLGEKYNGFAIQPNTPDTIEGHLFEALEKTRLIADRTSCSYSRCGRTDKGVSAFGQVIALYVRSNFTEGPGVYPPIAAPAAASATPAASPAPPADDAAPKAPAADPSSPPTPAEAAASTPAASPAAAPAPEVAPAGDCARGKRGGPAKKAQHELDYVAMLNGVLPPEIRVLGWQDAPTEFDARFSCLHRTYKYFFVRGSLDIEKMREGARKFLGLHDFTNFCKIDRSTKVKSFKRVILAADISPVPALQWSAPTSPRVVCLTPHSDVDQNVLSASTHTLPHPKSPVLASMLGARKTRFSVGSLFMTITGHAFLWHQIRCMMSVLFRVGLGQQPPDQLVDRLLDLSQVPIKPQYEMAADLPLVLWDCGFEELYFTHDPESHGRLVQHLADLLRGHLLRSAAQHAMLDAVLGMTVRPAAPAPSPATEARPPGPPDGAAELVAFRDLPGRPALRLLEPAVADRPVRFPSQEQLRKLLAEKARLDAQAHQGAGQEDDGQGGDVGEDDGEDDE</sequence>
<evidence type="ECO:0000256" key="1">
    <source>
        <dbReference type="ARBA" id="ARBA00009375"/>
    </source>
</evidence>
<feature type="compositionally biased region" description="Low complexity" evidence="4">
    <location>
        <begin position="189"/>
        <end position="212"/>
    </location>
</feature>
<dbReference type="InterPro" id="IPR020103">
    <property type="entry name" value="PsdUridine_synth_cat_dom_sf"/>
</dbReference>
<dbReference type="HAMAP" id="MF_00171">
    <property type="entry name" value="TruA"/>
    <property type="match status" value="1"/>
</dbReference>
<proteinExistence type="inferred from homology"/>
<comment type="similarity">
    <text evidence="1">Belongs to the tRNA pseudouridine synthase TruA family.</text>
</comment>
<dbReference type="SUPFAM" id="SSF55120">
    <property type="entry name" value="Pseudouridine synthase"/>
    <property type="match status" value="1"/>
</dbReference>
<protein>
    <submittedName>
        <fullName evidence="6">tRNA pseudouridylate synthase</fullName>
    </submittedName>
</protein>
<dbReference type="EMBL" id="JAPMOS010000015">
    <property type="protein sequence ID" value="KAJ4460033.1"/>
    <property type="molecule type" value="Genomic_DNA"/>
</dbReference>
<reference evidence="6" key="1">
    <citation type="journal article" date="2022" name="bioRxiv">
        <title>Genomics of Preaxostyla Flagellates Illuminates Evolutionary Transitions and the Path Towards Mitochondrial Loss.</title>
        <authorList>
            <person name="Novak L.V.F."/>
            <person name="Treitli S.C."/>
            <person name="Pyrih J."/>
            <person name="Halakuc P."/>
            <person name="Pipaliya S.V."/>
            <person name="Vacek V."/>
            <person name="Brzon O."/>
            <person name="Soukal P."/>
            <person name="Eme L."/>
            <person name="Dacks J.B."/>
            <person name="Karnkowska A."/>
            <person name="Elias M."/>
            <person name="Hampl V."/>
        </authorList>
    </citation>
    <scope>NUCLEOTIDE SEQUENCE</scope>
    <source>
        <strain evidence="6">RCP-MX</strain>
    </source>
</reference>
<feature type="region of interest" description="Disordered" evidence="4">
    <location>
        <begin position="522"/>
        <end position="542"/>
    </location>
</feature>
<dbReference type="Gene3D" id="3.30.70.580">
    <property type="entry name" value="Pseudouridine synthase I, catalytic domain, N-terminal subdomain"/>
    <property type="match status" value="1"/>
</dbReference>
<accession>A0ABQ8ULG0</accession>
<feature type="region of interest" description="Disordered" evidence="4">
    <location>
        <begin position="581"/>
        <end position="614"/>
    </location>
</feature>
<evidence type="ECO:0000256" key="3">
    <source>
        <dbReference type="ARBA" id="ARBA00023235"/>
    </source>
</evidence>
<feature type="region of interest" description="Disordered" evidence="4">
    <location>
        <begin position="189"/>
        <end position="252"/>
    </location>
</feature>
<dbReference type="PANTHER" id="PTHR11142">
    <property type="entry name" value="PSEUDOURIDYLATE SYNTHASE"/>
    <property type="match status" value="1"/>
</dbReference>
<feature type="domain" description="Pseudouridine synthase I TruA alpha/beta" evidence="5">
    <location>
        <begin position="315"/>
        <end position="475"/>
    </location>
</feature>
<evidence type="ECO:0000256" key="4">
    <source>
        <dbReference type="SAM" id="MobiDB-lite"/>
    </source>
</evidence>
<dbReference type="Gene3D" id="3.30.70.660">
    <property type="entry name" value="Pseudouridine synthase I, catalytic domain, C-terminal subdomain"/>
    <property type="match status" value="1"/>
</dbReference>